<keyword evidence="10" id="KW-0456">Lyase</keyword>
<evidence type="ECO:0000256" key="2">
    <source>
        <dbReference type="ARBA" id="ARBA00004514"/>
    </source>
</evidence>
<evidence type="ECO:0000256" key="8">
    <source>
        <dbReference type="ARBA" id="ARBA00040554"/>
    </source>
</evidence>
<dbReference type="InterPro" id="IPR000192">
    <property type="entry name" value="Aminotrans_V_dom"/>
</dbReference>
<dbReference type="Gene3D" id="3.90.1150.10">
    <property type="entry name" value="Aspartate Aminotransferase, domain 1"/>
    <property type="match status" value="1"/>
</dbReference>
<protein>
    <recommendedName>
        <fullName evidence="8">Selenocysteine lyase</fullName>
        <ecNumber evidence="7">4.4.1.16</ecNumber>
    </recommendedName>
</protein>
<dbReference type="EC" id="4.4.1.16" evidence="7"/>
<comment type="subunit">
    <text evidence="3">Homodimer.</text>
</comment>
<dbReference type="PANTHER" id="PTHR11601">
    <property type="entry name" value="CYSTEINE DESULFURYLASE FAMILY MEMBER"/>
    <property type="match status" value="1"/>
</dbReference>
<dbReference type="InterPro" id="IPR015422">
    <property type="entry name" value="PyrdxlP-dep_Trfase_small"/>
</dbReference>
<evidence type="ECO:0000313" key="11">
    <source>
        <dbReference type="Proteomes" id="UP000187429"/>
    </source>
</evidence>
<reference evidence="11" key="1">
    <citation type="submission" date="2017-01" db="EMBL/GenBank/DDBJ databases">
        <authorList>
            <person name="Wang Y."/>
            <person name="White M."/>
            <person name="Kvist S."/>
            <person name="Moncalvo J.-M."/>
        </authorList>
    </citation>
    <scope>NUCLEOTIDE SEQUENCE [LARGE SCALE GENOMIC DNA]</scope>
    <source>
        <strain evidence="11">ID-206-W2</strain>
    </source>
</reference>
<proteinExistence type="predicted"/>
<evidence type="ECO:0000256" key="4">
    <source>
        <dbReference type="ARBA" id="ARBA00022490"/>
    </source>
</evidence>
<evidence type="ECO:0000259" key="9">
    <source>
        <dbReference type="Pfam" id="PF00266"/>
    </source>
</evidence>
<evidence type="ECO:0000256" key="7">
    <source>
        <dbReference type="ARBA" id="ARBA00039054"/>
    </source>
</evidence>
<keyword evidence="4" id="KW-0963">Cytoplasm</keyword>
<evidence type="ECO:0000256" key="6">
    <source>
        <dbReference type="ARBA" id="ARBA00037407"/>
    </source>
</evidence>
<evidence type="ECO:0000256" key="5">
    <source>
        <dbReference type="ARBA" id="ARBA00022679"/>
    </source>
</evidence>
<dbReference type="PANTHER" id="PTHR11601:SF62">
    <property type="entry name" value="SELENOCYSTEINE LYASE"/>
    <property type="match status" value="1"/>
</dbReference>
<comment type="subcellular location">
    <subcellularLocation>
        <location evidence="2">Cytoplasm</location>
        <location evidence="2">Cytosol</location>
    </subcellularLocation>
</comment>
<organism evidence="10 11">
    <name type="scientific">Smittium culicis</name>
    <dbReference type="NCBI Taxonomy" id="133412"/>
    <lineage>
        <taxon>Eukaryota</taxon>
        <taxon>Fungi</taxon>
        <taxon>Fungi incertae sedis</taxon>
        <taxon>Zoopagomycota</taxon>
        <taxon>Kickxellomycotina</taxon>
        <taxon>Harpellomycetes</taxon>
        <taxon>Harpellales</taxon>
        <taxon>Legeriomycetaceae</taxon>
        <taxon>Smittium</taxon>
    </lineage>
</organism>
<dbReference type="SUPFAM" id="SSF53383">
    <property type="entry name" value="PLP-dependent transferases"/>
    <property type="match status" value="1"/>
</dbReference>
<dbReference type="AlphaFoldDB" id="A0A1R1XNM8"/>
<comment type="caution">
    <text evidence="10">The sequence shown here is derived from an EMBL/GenBank/DDBJ whole genome shotgun (WGS) entry which is preliminary data.</text>
</comment>
<dbReference type="OrthoDB" id="10250117at2759"/>
<accession>A0A1R1XNM8</accession>
<dbReference type="Pfam" id="PF00266">
    <property type="entry name" value="Aminotran_5"/>
    <property type="match status" value="1"/>
</dbReference>
<sequence>MISVMFVNNETGVINDVKKLVETVRAFEKNLVSPRNSEMNRILIHTDAAQAIGKIRVDVSELGVDYLTVVGHKIYGPRIGALYAKSPSKCTPVYPVVHGADQEGGFRPGNSPVLSAMGMSPENMSTSLRFSVGRETNYSHIDIFVKTYWDVVLSIVKSEV</sequence>
<dbReference type="EMBL" id="LSSM01003970">
    <property type="protein sequence ID" value="OMJ16220.1"/>
    <property type="molecule type" value="Genomic_DNA"/>
</dbReference>
<name>A0A1R1XNM8_9FUNG</name>
<feature type="domain" description="Aminotransferase class V" evidence="9">
    <location>
        <begin position="2"/>
        <end position="86"/>
    </location>
</feature>
<keyword evidence="5" id="KW-0808">Transferase</keyword>
<dbReference type="InterPro" id="IPR015421">
    <property type="entry name" value="PyrdxlP-dep_Trfase_major"/>
</dbReference>
<evidence type="ECO:0000256" key="1">
    <source>
        <dbReference type="ARBA" id="ARBA00001933"/>
    </source>
</evidence>
<dbReference type="InterPro" id="IPR015424">
    <property type="entry name" value="PyrdxlP-dep_Trfase"/>
</dbReference>
<gene>
    <name evidence="10" type="ORF">AYI69_g7908</name>
</gene>
<dbReference type="Proteomes" id="UP000187429">
    <property type="component" value="Unassembled WGS sequence"/>
</dbReference>
<evidence type="ECO:0000313" key="10">
    <source>
        <dbReference type="EMBL" id="OMJ16220.1"/>
    </source>
</evidence>
<comment type="cofactor">
    <cofactor evidence="1">
        <name>pyridoxal 5'-phosphate</name>
        <dbReference type="ChEBI" id="CHEBI:597326"/>
    </cofactor>
</comment>
<evidence type="ECO:0000256" key="3">
    <source>
        <dbReference type="ARBA" id="ARBA00011738"/>
    </source>
</evidence>
<dbReference type="GO" id="GO:0016829">
    <property type="term" value="F:lyase activity"/>
    <property type="evidence" value="ECO:0007669"/>
    <property type="project" value="UniProtKB-KW"/>
</dbReference>
<dbReference type="Gene3D" id="3.40.640.10">
    <property type="entry name" value="Type I PLP-dependent aspartate aminotransferase-like (Major domain)"/>
    <property type="match status" value="1"/>
</dbReference>
<keyword evidence="11" id="KW-1185">Reference proteome</keyword>
<comment type="function">
    <text evidence="6">Catalyzes the decomposition of L-selenocysteine to L-alanine and elemental selenium.</text>
</comment>